<gene>
    <name evidence="1" type="ORF">MKW98_026833</name>
</gene>
<dbReference type="Proteomes" id="UP001202328">
    <property type="component" value="Unassembled WGS sequence"/>
</dbReference>
<protein>
    <submittedName>
        <fullName evidence="1">Uncharacterized protein</fullName>
    </submittedName>
</protein>
<evidence type="ECO:0000313" key="1">
    <source>
        <dbReference type="EMBL" id="KAI3849919.1"/>
    </source>
</evidence>
<organism evidence="1 2">
    <name type="scientific">Papaver atlanticum</name>
    <dbReference type="NCBI Taxonomy" id="357466"/>
    <lineage>
        <taxon>Eukaryota</taxon>
        <taxon>Viridiplantae</taxon>
        <taxon>Streptophyta</taxon>
        <taxon>Embryophyta</taxon>
        <taxon>Tracheophyta</taxon>
        <taxon>Spermatophyta</taxon>
        <taxon>Magnoliopsida</taxon>
        <taxon>Ranunculales</taxon>
        <taxon>Papaveraceae</taxon>
        <taxon>Papaveroideae</taxon>
        <taxon>Papaver</taxon>
    </lineage>
</organism>
<name>A0AAD4X6W2_9MAGN</name>
<proteinExistence type="predicted"/>
<evidence type="ECO:0000313" key="2">
    <source>
        <dbReference type="Proteomes" id="UP001202328"/>
    </source>
</evidence>
<comment type="caution">
    <text evidence="1">The sequence shown here is derived from an EMBL/GenBank/DDBJ whole genome shotgun (WGS) entry which is preliminary data.</text>
</comment>
<keyword evidence="2" id="KW-1185">Reference proteome</keyword>
<reference evidence="1" key="1">
    <citation type="submission" date="2022-04" db="EMBL/GenBank/DDBJ databases">
        <title>A functionally conserved STORR gene fusion in Papaver species that diverged 16.8 million years ago.</title>
        <authorList>
            <person name="Catania T."/>
        </authorList>
    </citation>
    <scope>NUCLEOTIDE SEQUENCE</scope>
    <source>
        <strain evidence="1">S-188037</strain>
    </source>
</reference>
<sequence>MADENEHSQRRGPIKSSVGNIAANRRRQQAVTVSCVTTDICFHSKKAGGSVRHHCANTLLLFLCSNYFRREEYHRCLAFGSPDEQLLEAAWCLTNIAAGEPEQTKSLLPSLPLLILGRRVSFVLPSSVHGHWAMLLVKERS</sequence>
<dbReference type="EMBL" id="JAJJMB010016078">
    <property type="protein sequence ID" value="KAI3849919.1"/>
    <property type="molecule type" value="Genomic_DNA"/>
</dbReference>
<accession>A0AAD4X6W2</accession>
<dbReference type="AlphaFoldDB" id="A0AAD4X6W2"/>